<keyword evidence="3" id="KW-1185">Reference proteome</keyword>
<evidence type="ECO:0000313" key="2">
    <source>
        <dbReference type="EMBL" id="OTP09991.1"/>
    </source>
</evidence>
<name>A0A242JYI9_9ENTE</name>
<evidence type="ECO:0008006" key="4">
    <source>
        <dbReference type="Google" id="ProtNLM"/>
    </source>
</evidence>
<dbReference type="AlphaFoldDB" id="A0A242JYI9"/>
<evidence type="ECO:0000313" key="3">
    <source>
        <dbReference type="Proteomes" id="UP000194933"/>
    </source>
</evidence>
<feature type="chain" id="PRO_5012105353" description="DUF5626 domain-containing protein" evidence="1">
    <location>
        <begin position="27"/>
        <end position="207"/>
    </location>
</feature>
<proteinExistence type="predicted"/>
<gene>
    <name evidence="2" type="ORF">A5844_001688</name>
</gene>
<dbReference type="STRING" id="1987383.A5844_001688"/>
<protein>
    <recommendedName>
        <fullName evidence="4">DUF5626 domain-containing protein</fullName>
    </recommendedName>
</protein>
<evidence type="ECO:0000256" key="1">
    <source>
        <dbReference type="SAM" id="SignalP"/>
    </source>
</evidence>
<dbReference type="RefSeq" id="WP_244610836.1">
    <property type="nucleotide sequence ID" value="NZ_NGMO01000003.1"/>
</dbReference>
<keyword evidence="1" id="KW-0732">Signal</keyword>
<dbReference type="Proteomes" id="UP000194933">
    <property type="component" value="Unassembled WGS sequence"/>
</dbReference>
<reference evidence="2 3" key="1">
    <citation type="submission" date="2017-05" db="EMBL/GenBank/DDBJ databases">
        <title>The Genome Sequence of Enterococcus sp. 10A9_DIV0425.</title>
        <authorList>
            <consortium name="The Broad Institute Genomics Platform"/>
            <consortium name="The Broad Institute Genomic Center for Infectious Diseases"/>
            <person name="Earl A."/>
            <person name="Manson A."/>
            <person name="Schwartman J."/>
            <person name="Gilmore M."/>
            <person name="Abouelleil A."/>
            <person name="Cao P."/>
            <person name="Chapman S."/>
            <person name="Cusick C."/>
            <person name="Shea T."/>
            <person name="Young S."/>
            <person name="Neafsey D."/>
            <person name="Nusbaum C."/>
            <person name="Birren B."/>
        </authorList>
    </citation>
    <scope>NUCLEOTIDE SEQUENCE [LARGE SCALE GENOMIC DNA]</scope>
    <source>
        <strain evidence="2 3">10A9_DIV0425</strain>
    </source>
</reference>
<comment type="caution">
    <text evidence="2">The sequence shown here is derived from an EMBL/GenBank/DDBJ whole genome shotgun (WGS) entry which is preliminary data.</text>
</comment>
<organism evidence="2 3">
    <name type="scientific">Candidatus Enterococcus wittei</name>
    <dbReference type="NCBI Taxonomy" id="1987383"/>
    <lineage>
        <taxon>Bacteria</taxon>
        <taxon>Bacillati</taxon>
        <taxon>Bacillota</taxon>
        <taxon>Bacilli</taxon>
        <taxon>Lactobacillales</taxon>
        <taxon>Enterococcaceae</taxon>
        <taxon>Enterococcus</taxon>
    </lineage>
</organism>
<accession>A0A242JYI9</accession>
<dbReference type="EMBL" id="NGMO01000003">
    <property type="protein sequence ID" value="OTP09991.1"/>
    <property type="molecule type" value="Genomic_DNA"/>
</dbReference>
<feature type="signal peptide" evidence="1">
    <location>
        <begin position="1"/>
        <end position="26"/>
    </location>
</feature>
<sequence length="207" mass="23193">MMSKTFKFVCYLLALVAFAIPSSVSAVGQNFSEESINTSESQLIVSDVLTYEQMIKEIAYDYGISEEQAQNQIGYTEDMAQKAIQEKATFRTLSQMFTVNTSYKPTMRFYCETSESGSFRAIKKILEVNMIRGYNGLSKQFTGNVYVNLEDANRIFYIVNGDFYNNGTTSWNAGVSIGVGGSATVKFGISGASSHYQYRYVESRIVF</sequence>